<accession>A0ABP1BXW5</accession>
<evidence type="ECO:0000256" key="1">
    <source>
        <dbReference type="SAM" id="MobiDB-lite"/>
    </source>
</evidence>
<evidence type="ECO:0000313" key="2">
    <source>
        <dbReference type="EMBL" id="CAK9881309.1"/>
    </source>
</evidence>
<feature type="region of interest" description="Disordered" evidence="1">
    <location>
        <begin position="75"/>
        <end position="96"/>
    </location>
</feature>
<sequence>MGQSLVGYKRPFHQVVPDKCYSGLFQIKPVDSYHKWNRQNQNGSKPDRTRELILSGVLEQYARAFCKLDQALEEAGNPEEGIGCNEEQKSQRRPGNDVMMSKRWWVRGQEAGMMMMMRVMLGQQETRVRVVPTVSASRPSSDIETER</sequence>
<protein>
    <submittedName>
        <fullName evidence="2">Uncharacterized protein</fullName>
    </submittedName>
</protein>
<keyword evidence="3" id="KW-1185">Reference proteome</keyword>
<organism evidence="2 3">
    <name type="scientific">Sphagnum jensenii</name>
    <dbReference type="NCBI Taxonomy" id="128206"/>
    <lineage>
        <taxon>Eukaryota</taxon>
        <taxon>Viridiplantae</taxon>
        <taxon>Streptophyta</taxon>
        <taxon>Embryophyta</taxon>
        <taxon>Bryophyta</taxon>
        <taxon>Sphagnophytina</taxon>
        <taxon>Sphagnopsida</taxon>
        <taxon>Sphagnales</taxon>
        <taxon>Sphagnaceae</taxon>
        <taxon>Sphagnum</taxon>
    </lineage>
</organism>
<dbReference type="Proteomes" id="UP001497522">
    <property type="component" value="Chromosome 8"/>
</dbReference>
<name>A0ABP1BXW5_9BRYO</name>
<reference evidence="2" key="1">
    <citation type="submission" date="2024-03" db="EMBL/GenBank/DDBJ databases">
        <authorList>
            <consortium name="ELIXIR-Norway"/>
            <consortium name="Elixir Norway"/>
        </authorList>
    </citation>
    <scope>NUCLEOTIDE SEQUENCE</scope>
</reference>
<proteinExistence type="predicted"/>
<dbReference type="EMBL" id="OZ023709">
    <property type="protein sequence ID" value="CAK9881309.1"/>
    <property type="molecule type" value="Genomic_DNA"/>
</dbReference>
<evidence type="ECO:0000313" key="3">
    <source>
        <dbReference type="Proteomes" id="UP001497522"/>
    </source>
</evidence>
<gene>
    <name evidence="2" type="ORF">CSSPJE1EN2_LOCUS22676</name>
</gene>